<feature type="region of interest" description="Disordered" evidence="1">
    <location>
        <begin position="29"/>
        <end position="237"/>
    </location>
</feature>
<reference evidence="2" key="1">
    <citation type="submission" date="2020-05" db="UniProtKB">
        <authorList>
            <consortium name="EnsemblMetazoa"/>
        </authorList>
    </citation>
    <scope>IDENTIFICATION</scope>
    <source>
        <strain evidence="2">BB02</strain>
    </source>
</reference>
<organism evidence="2 3">
    <name type="scientific">Biomphalaria glabrata</name>
    <name type="common">Bloodfluke planorb</name>
    <name type="synonym">Freshwater snail</name>
    <dbReference type="NCBI Taxonomy" id="6526"/>
    <lineage>
        <taxon>Eukaryota</taxon>
        <taxon>Metazoa</taxon>
        <taxon>Spiralia</taxon>
        <taxon>Lophotrochozoa</taxon>
        <taxon>Mollusca</taxon>
        <taxon>Gastropoda</taxon>
        <taxon>Heterobranchia</taxon>
        <taxon>Euthyneura</taxon>
        <taxon>Panpulmonata</taxon>
        <taxon>Hygrophila</taxon>
        <taxon>Lymnaeoidea</taxon>
        <taxon>Planorbidae</taxon>
        <taxon>Biomphalaria</taxon>
    </lineage>
</organism>
<dbReference type="KEGG" id="bgt:106054879"/>
<accession>A0A2C9KQQ1</accession>
<evidence type="ECO:0000313" key="3">
    <source>
        <dbReference type="Proteomes" id="UP000076420"/>
    </source>
</evidence>
<feature type="compositionally biased region" description="Low complexity" evidence="1">
    <location>
        <begin position="120"/>
        <end position="137"/>
    </location>
</feature>
<dbReference type="EnsemblMetazoa" id="BGLB022433-RA">
    <property type="protein sequence ID" value="BGLB022433-PA"/>
    <property type="gene ID" value="BGLB022433"/>
</dbReference>
<evidence type="ECO:0000313" key="2">
    <source>
        <dbReference type="EnsemblMetazoa" id="BGLB022433-PA"/>
    </source>
</evidence>
<protein>
    <submittedName>
        <fullName evidence="2">Uncharacterized protein</fullName>
    </submittedName>
</protein>
<evidence type="ECO:0000256" key="1">
    <source>
        <dbReference type="SAM" id="MobiDB-lite"/>
    </source>
</evidence>
<gene>
    <name evidence="2" type="primary">106054879</name>
</gene>
<dbReference type="VEuPathDB" id="VectorBase:BGLB022433"/>
<dbReference type="AlphaFoldDB" id="A0A2C9KQQ1"/>
<sequence>MICKGLDYLSSFQKTQNVCAYLTFYFQSSAGSQRKDSESGRGSRLSGERLNSTGDSRRHSGDRSAPAARRDSEHSYTSDDGGLKEEAKSPTASKSSEAAPKLVPAPPPKENPWTRKKEGSTALSSTTNVSNNASVSSADKKEPVVSKPNPWGDPNSKGKGRSSSKTDVPPGKKEKQNGSQNGPSQRKPELKGKSKEKHLPRSIDEMPKYEETKTKDFSDKNKFAFLNEDDNDSEDVS</sequence>
<dbReference type="Proteomes" id="UP000076420">
    <property type="component" value="Unassembled WGS sequence"/>
</dbReference>
<feature type="compositionally biased region" description="Acidic residues" evidence="1">
    <location>
        <begin position="227"/>
        <end position="237"/>
    </location>
</feature>
<dbReference type="VEuPathDB" id="VectorBase:BGLAX_052152"/>
<feature type="compositionally biased region" description="Basic and acidic residues" evidence="1">
    <location>
        <begin position="186"/>
        <end position="222"/>
    </location>
</feature>
<name>A0A2C9KQQ1_BIOGL</name>
<dbReference type="STRING" id="6526.A0A2C9KQQ1"/>
<proteinExistence type="predicted"/>
<feature type="compositionally biased region" description="Basic and acidic residues" evidence="1">
    <location>
        <begin position="55"/>
        <end position="88"/>
    </location>
</feature>